<dbReference type="EMBL" id="JBHRTK010000016">
    <property type="protein sequence ID" value="MFC3207945.1"/>
    <property type="molecule type" value="Genomic_DNA"/>
</dbReference>
<feature type="compositionally biased region" description="Low complexity" evidence="10">
    <location>
        <begin position="244"/>
        <end position="258"/>
    </location>
</feature>
<gene>
    <name evidence="12" type="ORF">ACFOHJ_17105</name>
</gene>
<evidence type="ECO:0000256" key="5">
    <source>
        <dbReference type="ARBA" id="ARBA00022519"/>
    </source>
</evidence>
<evidence type="ECO:0000256" key="9">
    <source>
        <dbReference type="ARBA" id="ARBA00023136"/>
    </source>
</evidence>
<proteinExistence type="inferred from homology"/>
<sequence>MGLEPSFSRNTPAWPFAGNGLLPLEPSDPALAIPPGAFQLSPRDLRDPGSIAGIDPALPSPGEDAAAGTATRTAGTARKWPITVSVSCLLHAAVAMALLAAPAAWYASPVDQAEIAGSEQTGLMVTGNADSDQLSAGDVTQITLVPMVDAKPIEAVEAEPVQPDSAAEAVEHVTAEAPTAETVEPVRETPPEPAVAETVQPDQPAPETPSHTPEILTSRADPADTSDAVFQPAPKIDPVEPVEETQQPEPQPAETVTPDAIETPQVVAVLPQPRPAPQESPEKKTEPARQPKNTAKPPEKKQEKQQRKKATSAGSGGANQADSKRGIANGSDEGKAAIASSGGSLPGVGNAAASNYPGKVAAKLRRVSRTISRAAQASARSNAQVAFVVGADGDVRSIRLVKSSGSPGLDDEALAIIRRAAPFPPIPAGAGRSNWAFTLPIGPY</sequence>
<feature type="compositionally biased region" description="Basic and acidic residues" evidence="10">
    <location>
        <begin position="280"/>
        <end position="289"/>
    </location>
</feature>
<feature type="domain" description="TonB C-terminal" evidence="11">
    <location>
        <begin position="355"/>
        <end position="444"/>
    </location>
</feature>
<dbReference type="Pfam" id="PF13103">
    <property type="entry name" value="TonB_2"/>
    <property type="match status" value="1"/>
</dbReference>
<dbReference type="PANTHER" id="PTHR33446">
    <property type="entry name" value="PROTEIN TONB-RELATED"/>
    <property type="match status" value="1"/>
</dbReference>
<dbReference type="InterPro" id="IPR051045">
    <property type="entry name" value="TonB-dependent_transducer"/>
</dbReference>
<evidence type="ECO:0000256" key="1">
    <source>
        <dbReference type="ARBA" id="ARBA00004383"/>
    </source>
</evidence>
<keyword evidence="8" id="KW-1133">Transmembrane helix</keyword>
<name>A0ABV7KCA6_9HYPH</name>
<evidence type="ECO:0000256" key="2">
    <source>
        <dbReference type="ARBA" id="ARBA00006555"/>
    </source>
</evidence>
<dbReference type="SUPFAM" id="SSF74653">
    <property type="entry name" value="TolA/TonB C-terminal domain"/>
    <property type="match status" value="1"/>
</dbReference>
<keyword evidence="7" id="KW-0653">Protein transport</keyword>
<evidence type="ECO:0000256" key="3">
    <source>
        <dbReference type="ARBA" id="ARBA00022448"/>
    </source>
</evidence>
<evidence type="ECO:0000313" key="13">
    <source>
        <dbReference type="Proteomes" id="UP001595583"/>
    </source>
</evidence>
<dbReference type="InterPro" id="IPR006260">
    <property type="entry name" value="TonB/TolA_C"/>
</dbReference>
<keyword evidence="3" id="KW-0813">Transport</keyword>
<dbReference type="InterPro" id="IPR037682">
    <property type="entry name" value="TonB_C"/>
</dbReference>
<dbReference type="RefSeq" id="WP_378222552.1">
    <property type="nucleotide sequence ID" value="NZ_JBHRTK010000016.1"/>
</dbReference>
<evidence type="ECO:0000256" key="6">
    <source>
        <dbReference type="ARBA" id="ARBA00022692"/>
    </source>
</evidence>
<dbReference type="NCBIfam" id="TIGR01352">
    <property type="entry name" value="tonB_Cterm"/>
    <property type="match status" value="1"/>
</dbReference>
<accession>A0ABV7KCA6</accession>
<comment type="similarity">
    <text evidence="2">Belongs to the TonB family.</text>
</comment>
<keyword evidence="9" id="KW-0472">Membrane</keyword>
<reference evidence="13" key="1">
    <citation type="journal article" date="2019" name="Int. J. Syst. Evol. Microbiol.">
        <title>The Global Catalogue of Microorganisms (GCM) 10K type strain sequencing project: providing services to taxonomists for standard genome sequencing and annotation.</title>
        <authorList>
            <consortium name="The Broad Institute Genomics Platform"/>
            <consortium name="The Broad Institute Genome Sequencing Center for Infectious Disease"/>
            <person name="Wu L."/>
            <person name="Ma J."/>
        </authorList>
    </citation>
    <scope>NUCLEOTIDE SEQUENCE [LARGE SCALE GENOMIC DNA]</scope>
    <source>
        <strain evidence="13">KCTC 52165</strain>
    </source>
</reference>
<keyword evidence="13" id="KW-1185">Reference proteome</keyword>
<dbReference type="Gene3D" id="3.30.1150.10">
    <property type="match status" value="1"/>
</dbReference>
<feature type="region of interest" description="Disordered" evidence="10">
    <location>
        <begin position="176"/>
        <end position="338"/>
    </location>
</feature>
<evidence type="ECO:0000259" key="11">
    <source>
        <dbReference type="PROSITE" id="PS52015"/>
    </source>
</evidence>
<evidence type="ECO:0000313" key="12">
    <source>
        <dbReference type="EMBL" id="MFC3207945.1"/>
    </source>
</evidence>
<evidence type="ECO:0000256" key="10">
    <source>
        <dbReference type="SAM" id="MobiDB-lite"/>
    </source>
</evidence>
<comment type="caution">
    <text evidence="12">The sequence shown here is derived from an EMBL/GenBank/DDBJ whole genome shotgun (WGS) entry which is preliminary data.</text>
</comment>
<organism evidence="12 13">
    <name type="scientific">Aquamicrobium soli</name>
    <dbReference type="NCBI Taxonomy" id="1811518"/>
    <lineage>
        <taxon>Bacteria</taxon>
        <taxon>Pseudomonadati</taxon>
        <taxon>Pseudomonadota</taxon>
        <taxon>Alphaproteobacteria</taxon>
        <taxon>Hyphomicrobiales</taxon>
        <taxon>Phyllobacteriaceae</taxon>
        <taxon>Aquamicrobium</taxon>
    </lineage>
</organism>
<feature type="region of interest" description="Disordered" evidence="10">
    <location>
        <begin position="35"/>
        <end position="67"/>
    </location>
</feature>
<keyword evidence="4" id="KW-1003">Cell membrane</keyword>
<dbReference type="Proteomes" id="UP001595583">
    <property type="component" value="Unassembled WGS sequence"/>
</dbReference>
<evidence type="ECO:0000256" key="8">
    <source>
        <dbReference type="ARBA" id="ARBA00022989"/>
    </source>
</evidence>
<comment type="subcellular location">
    <subcellularLocation>
        <location evidence="1">Cell inner membrane</location>
        <topology evidence="1">Single-pass membrane protein</topology>
        <orientation evidence="1">Periplasmic side</orientation>
    </subcellularLocation>
</comment>
<keyword evidence="6" id="KW-0812">Transmembrane</keyword>
<keyword evidence="5" id="KW-0997">Cell inner membrane</keyword>
<protein>
    <submittedName>
        <fullName evidence="12">TonB family protein</fullName>
    </submittedName>
</protein>
<evidence type="ECO:0000256" key="4">
    <source>
        <dbReference type="ARBA" id="ARBA00022475"/>
    </source>
</evidence>
<dbReference type="PROSITE" id="PS52015">
    <property type="entry name" value="TONB_CTD"/>
    <property type="match status" value="1"/>
</dbReference>
<evidence type="ECO:0000256" key="7">
    <source>
        <dbReference type="ARBA" id="ARBA00022927"/>
    </source>
</evidence>